<keyword evidence="2" id="KW-1133">Transmembrane helix</keyword>
<comment type="caution">
    <text evidence="3">The sequence shown here is derived from an EMBL/GenBank/DDBJ whole genome shotgun (WGS) entry which is preliminary data.</text>
</comment>
<feature type="compositionally biased region" description="Acidic residues" evidence="1">
    <location>
        <begin position="215"/>
        <end position="236"/>
    </location>
</feature>
<evidence type="ECO:0000256" key="2">
    <source>
        <dbReference type="SAM" id="Phobius"/>
    </source>
</evidence>
<accession>A0A9P8Q5T1</accession>
<protein>
    <submittedName>
        <fullName evidence="3">Uncharacterized protein</fullName>
    </submittedName>
</protein>
<evidence type="ECO:0000313" key="4">
    <source>
        <dbReference type="Proteomes" id="UP000774326"/>
    </source>
</evidence>
<reference evidence="3" key="1">
    <citation type="journal article" date="2021" name="Open Biol.">
        <title>Shared evolutionary footprints suggest mitochondrial oxidative damage underlies multiple complex I losses in fungi.</title>
        <authorList>
            <person name="Schikora-Tamarit M.A."/>
            <person name="Marcet-Houben M."/>
            <person name="Nosek J."/>
            <person name="Gabaldon T."/>
        </authorList>
    </citation>
    <scope>NUCLEOTIDE SEQUENCE</scope>
    <source>
        <strain evidence="3">CBS2887</strain>
    </source>
</reference>
<gene>
    <name evidence="3" type="ORF">WICPIJ_004304</name>
</gene>
<proteinExistence type="predicted"/>
<sequence length="244" mass="27241">MENPVRMQIRQARKNLFGDGSHQQLFKTPISRETRSDRPTSDVLQEQVVLRRSLLEPQVLHHVDMVQIFQSVHFRLQRVNAVFCHVSRSQDLHLLHCDHLTSGHVKSQVHFPKRTTADQFTLHPLVVFDLTVLVTTDFRDVRRGGLVLMSLIVVVVVVAVVVVVVVVVAVVVHFCDGLTPHSQEEDNSGTSAKEISFSWKDGSPLPAVLLAPPATDDDDDAGVDTELAELGATEDTEPPRRMDL</sequence>
<dbReference type="EMBL" id="JAEUBG010002352">
    <property type="protein sequence ID" value="KAH3684718.1"/>
    <property type="molecule type" value="Genomic_DNA"/>
</dbReference>
<dbReference type="AlphaFoldDB" id="A0A9P8Q5T1"/>
<evidence type="ECO:0000313" key="3">
    <source>
        <dbReference type="EMBL" id="KAH3684718.1"/>
    </source>
</evidence>
<keyword evidence="2" id="KW-0812">Transmembrane</keyword>
<organism evidence="3 4">
    <name type="scientific">Wickerhamomyces pijperi</name>
    <name type="common">Yeast</name>
    <name type="synonym">Pichia pijperi</name>
    <dbReference type="NCBI Taxonomy" id="599730"/>
    <lineage>
        <taxon>Eukaryota</taxon>
        <taxon>Fungi</taxon>
        <taxon>Dikarya</taxon>
        <taxon>Ascomycota</taxon>
        <taxon>Saccharomycotina</taxon>
        <taxon>Saccharomycetes</taxon>
        <taxon>Phaffomycetales</taxon>
        <taxon>Wickerhamomycetaceae</taxon>
        <taxon>Wickerhamomyces</taxon>
    </lineage>
</organism>
<reference evidence="3" key="2">
    <citation type="submission" date="2021-01" db="EMBL/GenBank/DDBJ databases">
        <authorList>
            <person name="Schikora-Tamarit M.A."/>
        </authorList>
    </citation>
    <scope>NUCLEOTIDE SEQUENCE</scope>
    <source>
        <strain evidence="3">CBS2887</strain>
    </source>
</reference>
<feature type="transmembrane region" description="Helical" evidence="2">
    <location>
        <begin position="146"/>
        <end position="174"/>
    </location>
</feature>
<keyword evidence="2" id="KW-0472">Membrane</keyword>
<dbReference type="Proteomes" id="UP000774326">
    <property type="component" value="Unassembled WGS sequence"/>
</dbReference>
<name>A0A9P8Q5T1_WICPI</name>
<keyword evidence="4" id="KW-1185">Reference proteome</keyword>
<feature type="region of interest" description="Disordered" evidence="1">
    <location>
        <begin position="206"/>
        <end position="244"/>
    </location>
</feature>
<evidence type="ECO:0000256" key="1">
    <source>
        <dbReference type="SAM" id="MobiDB-lite"/>
    </source>
</evidence>